<dbReference type="Pfam" id="PF13481">
    <property type="entry name" value="AAA_25"/>
    <property type="match status" value="1"/>
</dbReference>
<accession>A0A0U0WE18</accession>
<feature type="region of interest" description="Disordered" evidence="1">
    <location>
        <begin position="9"/>
        <end position="31"/>
    </location>
</feature>
<dbReference type="Proteomes" id="UP000198875">
    <property type="component" value="Unassembled WGS sequence"/>
</dbReference>
<name>A0A0U0WE18_MYCBE</name>
<dbReference type="OrthoDB" id="4934928at2"/>
<dbReference type="SUPFAM" id="SSF52540">
    <property type="entry name" value="P-loop containing nucleoside triphosphate hydrolases"/>
    <property type="match status" value="1"/>
</dbReference>
<evidence type="ECO:0000256" key="1">
    <source>
        <dbReference type="SAM" id="MobiDB-lite"/>
    </source>
</evidence>
<dbReference type="RefSeq" id="WP_085181259.1">
    <property type="nucleotide sequence ID" value="NZ_CSTD01000004.1"/>
</dbReference>
<evidence type="ECO:0000313" key="2">
    <source>
        <dbReference type="EMBL" id="CPR12429.1"/>
    </source>
</evidence>
<dbReference type="EMBL" id="CSTD01000004">
    <property type="protein sequence ID" value="CPR12429.1"/>
    <property type="molecule type" value="Genomic_DNA"/>
</dbReference>
<gene>
    <name evidence="2" type="ORF">BN971_03728</name>
</gene>
<dbReference type="Gene3D" id="3.40.50.300">
    <property type="entry name" value="P-loop containing nucleotide triphosphate hydrolases"/>
    <property type="match status" value="1"/>
</dbReference>
<organism evidence="2 3">
    <name type="scientific">Mycobacterium bohemicum DSM 44277</name>
    <dbReference type="NCBI Taxonomy" id="1236609"/>
    <lineage>
        <taxon>Bacteria</taxon>
        <taxon>Bacillati</taxon>
        <taxon>Actinomycetota</taxon>
        <taxon>Actinomycetes</taxon>
        <taxon>Mycobacteriales</taxon>
        <taxon>Mycobacteriaceae</taxon>
        <taxon>Mycobacterium</taxon>
    </lineage>
</organism>
<feature type="compositionally biased region" description="Pro residues" evidence="1">
    <location>
        <begin position="14"/>
        <end position="25"/>
    </location>
</feature>
<proteinExistence type="predicted"/>
<dbReference type="AlphaFoldDB" id="A0A0U0WE18"/>
<evidence type="ECO:0000313" key="3">
    <source>
        <dbReference type="Proteomes" id="UP000198875"/>
    </source>
</evidence>
<sequence>MADIMEALRAKANPSPPRPQTPTAPQPTDLNQRRVWGAIDAACRGWAGLTEGRYTAAHNGGYWLYRNAIWARIDLQQVTDRLTQTFTGNGYATKPGANLPRALDRARDSAVAHGPEPLADRPMQHARITPPAAPTLTDENGQPITETRTAPAGSTDADTTEQQWAAAVRNRAAQIRLENEARELYQAWRVQQTGVQPRHGISLAEFLSVADEDATYRIDDLLPMGGRALLAAQQKAGKTSLLAALLRSLVDGADFLGRYGVQPVDRVDLFDTELDERMLRRWLRRQGIANMDRIRVHSLRGRLSTFDFRDPTLRRHWLAELRGSDFVVLDCLRPVLDTMGLSEHTEAGAFLVAWDELLNDAGVDGAVVAHHMGHEQERARGDSRLLDWPDVNWKIVKESQTTVKHVEASDERRFFSANGRDVDVPEQLLVLDEDGSLTLQGGATRTRVRADDARAALINILSDPEVGDGLTQNVLRDRMNDRGVSFHRARQAIRKAIDDGTVRVDQGPNKSQLHVLAGDR</sequence>
<feature type="compositionally biased region" description="Polar residues" evidence="1">
    <location>
        <begin position="137"/>
        <end position="148"/>
    </location>
</feature>
<reference evidence="2 3" key="1">
    <citation type="submission" date="2015-03" db="EMBL/GenBank/DDBJ databases">
        <authorList>
            <person name="Murphy D."/>
        </authorList>
    </citation>
    <scope>NUCLEOTIDE SEQUENCE [LARGE SCALE GENOMIC DNA]</scope>
    <source>
        <strain evidence="2 3">DSM 44277</strain>
    </source>
</reference>
<dbReference type="InterPro" id="IPR027417">
    <property type="entry name" value="P-loop_NTPase"/>
</dbReference>
<feature type="region of interest" description="Disordered" evidence="1">
    <location>
        <begin position="104"/>
        <end position="160"/>
    </location>
</feature>
<protein>
    <submittedName>
        <fullName evidence="2">Uncharacterized protein</fullName>
    </submittedName>
</protein>